<comment type="caution">
    <text evidence="7">The sequence shown here is derived from an EMBL/GenBank/DDBJ whole genome shotgun (WGS) entry which is preliminary data.</text>
</comment>
<accession>A0A843TTK3</accession>
<evidence type="ECO:0000256" key="5">
    <source>
        <dbReference type="SAM" id="MobiDB-lite"/>
    </source>
</evidence>
<dbReference type="InterPro" id="IPR036893">
    <property type="entry name" value="SBP_sf"/>
</dbReference>
<dbReference type="OrthoDB" id="514967at2759"/>
<evidence type="ECO:0000313" key="7">
    <source>
        <dbReference type="EMBL" id="MQL74385.1"/>
    </source>
</evidence>
<evidence type="ECO:0000313" key="8">
    <source>
        <dbReference type="Proteomes" id="UP000652761"/>
    </source>
</evidence>
<keyword evidence="8" id="KW-1185">Reference proteome</keyword>
<feature type="region of interest" description="Disordered" evidence="5">
    <location>
        <begin position="201"/>
        <end position="242"/>
    </location>
</feature>
<dbReference type="Proteomes" id="UP000652761">
    <property type="component" value="Unassembled WGS sequence"/>
</dbReference>
<dbReference type="SUPFAM" id="SSF103612">
    <property type="entry name" value="SBT domain"/>
    <property type="match status" value="1"/>
</dbReference>
<dbReference type="GO" id="GO:0005634">
    <property type="term" value="C:nucleus"/>
    <property type="evidence" value="ECO:0007669"/>
    <property type="project" value="InterPro"/>
</dbReference>
<evidence type="ECO:0000256" key="1">
    <source>
        <dbReference type="ARBA" id="ARBA00022723"/>
    </source>
</evidence>
<dbReference type="GO" id="GO:0008270">
    <property type="term" value="F:zinc ion binding"/>
    <property type="evidence" value="ECO:0007669"/>
    <property type="project" value="UniProtKB-KW"/>
</dbReference>
<gene>
    <name evidence="7" type="ORF">Taro_006747</name>
</gene>
<keyword evidence="3" id="KW-0862">Zinc</keyword>
<evidence type="ECO:0000259" key="6">
    <source>
        <dbReference type="PROSITE" id="PS51141"/>
    </source>
</evidence>
<feature type="domain" description="SBP-type" evidence="6">
    <location>
        <begin position="1"/>
        <end position="31"/>
    </location>
</feature>
<feature type="region of interest" description="Disordered" evidence="5">
    <location>
        <begin position="18"/>
        <end position="40"/>
    </location>
</feature>
<dbReference type="PROSITE" id="PS51141">
    <property type="entry name" value="ZF_SBP"/>
    <property type="match status" value="1"/>
</dbReference>
<sequence>LYRFHQLAEFDQGKRSCRRRLAGHNERRRKPPPGSLASRYGHLRASFHEDNGRDGGFLVDFSHPRLSEAANDVWPIVRADDRSRGASSRRQDGLYTSHSGIATNVTQSYLDGSAGGSIFPDPKLPQGSSFGATSSGCALSLLSSEPRGASASTNRGPTISGNNYDGSPLAQAGASASYTKSAWSFHETSSSMLEIQRPANFGQATERGDGDSSGELSLAPQGNKECVDSGYGRIYTPGNPMN</sequence>
<dbReference type="EMBL" id="NMUH01000204">
    <property type="protein sequence ID" value="MQL74385.1"/>
    <property type="molecule type" value="Genomic_DNA"/>
</dbReference>
<evidence type="ECO:0000256" key="4">
    <source>
        <dbReference type="PROSITE-ProRule" id="PRU00470"/>
    </source>
</evidence>
<dbReference type="AlphaFoldDB" id="A0A843TTK3"/>
<name>A0A843TTK3_COLES</name>
<evidence type="ECO:0000256" key="2">
    <source>
        <dbReference type="ARBA" id="ARBA00022771"/>
    </source>
</evidence>
<keyword evidence="1" id="KW-0479">Metal-binding</keyword>
<dbReference type="InterPro" id="IPR004333">
    <property type="entry name" value="SBP_dom"/>
</dbReference>
<evidence type="ECO:0000256" key="3">
    <source>
        <dbReference type="ARBA" id="ARBA00022833"/>
    </source>
</evidence>
<keyword evidence="2 4" id="KW-0863">Zinc-finger</keyword>
<dbReference type="PANTHER" id="PTHR31251">
    <property type="entry name" value="SQUAMOSA PROMOTER-BINDING-LIKE PROTEIN 4"/>
    <property type="match status" value="1"/>
</dbReference>
<feature type="compositionally biased region" description="Polar residues" evidence="5">
    <location>
        <begin position="150"/>
        <end position="165"/>
    </location>
</feature>
<dbReference type="GO" id="GO:0003677">
    <property type="term" value="F:DNA binding"/>
    <property type="evidence" value="ECO:0007669"/>
    <property type="project" value="InterPro"/>
</dbReference>
<feature type="compositionally biased region" description="Basic residues" evidence="5">
    <location>
        <begin position="18"/>
        <end position="31"/>
    </location>
</feature>
<dbReference type="PANTHER" id="PTHR31251:SF226">
    <property type="entry name" value="SQUAMOSA PROMOTER-BINDING-LIKE PROTEIN 6"/>
    <property type="match status" value="1"/>
</dbReference>
<dbReference type="Pfam" id="PF03110">
    <property type="entry name" value="SBP"/>
    <property type="match status" value="1"/>
</dbReference>
<feature type="non-terminal residue" evidence="7">
    <location>
        <position position="242"/>
    </location>
</feature>
<feature type="region of interest" description="Disordered" evidence="5">
    <location>
        <begin position="146"/>
        <end position="166"/>
    </location>
</feature>
<organism evidence="7 8">
    <name type="scientific">Colocasia esculenta</name>
    <name type="common">Wild taro</name>
    <name type="synonym">Arum esculentum</name>
    <dbReference type="NCBI Taxonomy" id="4460"/>
    <lineage>
        <taxon>Eukaryota</taxon>
        <taxon>Viridiplantae</taxon>
        <taxon>Streptophyta</taxon>
        <taxon>Embryophyta</taxon>
        <taxon>Tracheophyta</taxon>
        <taxon>Spermatophyta</taxon>
        <taxon>Magnoliopsida</taxon>
        <taxon>Liliopsida</taxon>
        <taxon>Araceae</taxon>
        <taxon>Aroideae</taxon>
        <taxon>Colocasieae</taxon>
        <taxon>Colocasia</taxon>
    </lineage>
</organism>
<proteinExistence type="predicted"/>
<dbReference type="InterPro" id="IPR044817">
    <property type="entry name" value="SBP-like"/>
</dbReference>
<protein>
    <recommendedName>
        <fullName evidence="6">SBP-type domain-containing protein</fullName>
    </recommendedName>
</protein>
<reference evidence="7" key="1">
    <citation type="submission" date="2017-07" db="EMBL/GenBank/DDBJ databases">
        <title>Taro Niue Genome Assembly and Annotation.</title>
        <authorList>
            <person name="Atibalentja N."/>
            <person name="Keating K."/>
            <person name="Fields C.J."/>
        </authorList>
    </citation>
    <scope>NUCLEOTIDE SEQUENCE</scope>
    <source>
        <strain evidence="7">Niue_2</strain>
        <tissue evidence="7">Leaf</tissue>
    </source>
</reference>